<dbReference type="EMBL" id="JARBHB010000017">
    <property type="protein sequence ID" value="KAJ8865553.1"/>
    <property type="molecule type" value="Genomic_DNA"/>
</dbReference>
<keyword evidence="3" id="KW-1185">Reference proteome</keyword>
<protein>
    <submittedName>
        <fullName evidence="2">Uncharacterized protein</fullName>
    </submittedName>
</protein>
<accession>A0ABQ9FZ83</accession>
<evidence type="ECO:0000256" key="1">
    <source>
        <dbReference type="SAM" id="MobiDB-lite"/>
    </source>
</evidence>
<reference evidence="2 3" key="1">
    <citation type="submission" date="2023-02" db="EMBL/GenBank/DDBJ databases">
        <title>LHISI_Scaffold_Assembly.</title>
        <authorList>
            <person name="Stuart O.P."/>
            <person name="Cleave R."/>
            <person name="Magrath M.J.L."/>
            <person name="Mikheyev A.S."/>
        </authorList>
    </citation>
    <scope>NUCLEOTIDE SEQUENCE [LARGE SCALE GENOMIC DNA]</scope>
    <source>
        <strain evidence="2">Daus_M_001</strain>
        <tissue evidence="2">Leg muscle</tissue>
    </source>
</reference>
<organism evidence="2 3">
    <name type="scientific">Dryococelus australis</name>
    <dbReference type="NCBI Taxonomy" id="614101"/>
    <lineage>
        <taxon>Eukaryota</taxon>
        <taxon>Metazoa</taxon>
        <taxon>Ecdysozoa</taxon>
        <taxon>Arthropoda</taxon>
        <taxon>Hexapoda</taxon>
        <taxon>Insecta</taxon>
        <taxon>Pterygota</taxon>
        <taxon>Neoptera</taxon>
        <taxon>Polyneoptera</taxon>
        <taxon>Phasmatodea</taxon>
        <taxon>Verophasmatodea</taxon>
        <taxon>Anareolatae</taxon>
        <taxon>Phasmatidae</taxon>
        <taxon>Eurycanthinae</taxon>
        <taxon>Dryococelus</taxon>
    </lineage>
</organism>
<proteinExistence type="predicted"/>
<evidence type="ECO:0000313" key="3">
    <source>
        <dbReference type="Proteomes" id="UP001159363"/>
    </source>
</evidence>
<feature type="region of interest" description="Disordered" evidence="1">
    <location>
        <begin position="111"/>
        <end position="157"/>
    </location>
</feature>
<comment type="caution">
    <text evidence="2">The sequence shown here is derived from an EMBL/GenBank/DDBJ whole genome shotgun (WGS) entry which is preliminary data.</text>
</comment>
<name>A0ABQ9FZ83_9NEOP</name>
<sequence length="869" mass="96675">MDVSGEDRRACKCGVDGRGGMVLDEVRTNPVHGPLVACSRWRGLVRPLPVYSRGQHCPLPVASRGQHYPLPVASRGQHYPLPVASRGQHYPLHTIADIRLTTRARGQTLMRQEHLDNPTTREQSLPYYNHSSPPSKKPQPNYAKQAPQNKPRSSSFTSGGLAGCDFGPQWLIHLSGNVCTEMRWCIVTLESQFCRIPSGTSSSNSGKTSFQKYEVGTGQYLNEQETCMAQLNCYLQYHITPYVNAKLLLVISVEGRVRLLRDVNTHSLVNRASSVNNTLGKCGSTTRRCKHNCTNLKRRGSHQTSNGALYVGDMDGAGVNLQLSTHSIHMSSADSMRHLTGVCRWQLMEPLQHLLLNISNRQFRRFEMNFISTSSAAVNSNGATVICVYLRSDLGSSFEPRHNSMFSSSMSREGRFARSAEAGSSGAFVHLMKVSELNCRCRFAFFFFTLLSGPRSPPTKANRVRFPVARALPDFRTLELYRTMALVCGFSMGSPVSPALSFQRCSILTSITLIASQDLATVVHLRGMSACLELSSTSEAEKRGSYKGYTGTHYKYAIAATRRALCSILLVVAEMMMELSHSLTLNEDALQQIPEPKRPVFVFEWLRFLDKVLVAAQKRHIASDARCQRRAILASSQQSDVLTPPAGDTDRAAICYPARKLALLLAGSSLVLPHTEWAPLRAVLSTMDKLIQQQDSTHACDVLGKIVDKPANLNMGVYISSGQAHPAARLHPRMRCSRQAQQTGTWASIFPVDKLIQQQDSTHACDVLVDKLIQQQDSTHACDVLGKIVDKPANLNMGVYISSGQAHPAARLRPRMRCSSRHRHKLVQPAENVDAKMYTHRRTIFSKFWSAWCHLEYIVRRMLQPSVAR</sequence>
<feature type="compositionally biased region" description="Polar residues" evidence="1">
    <location>
        <begin position="146"/>
        <end position="157"/>
    </location>
</feature>
<dbReference type="Proteomes" id="UP001159363">
    <property type="component" value="Chromosome 16"/>
</dbReference>
<evidence type="ECO:0000313" key="2">
    <source>
        <dbReference type="EMBL" id="KAJ8865553.1"/>
    </source>
</evidence>
<gene>
    <name evidence="2" type="ORF">PR048_033073</name>
</gene>